<name>A0ABU0YQC0_9PROT</name>
<evidence type="ECO:0000313" key="3">
    <source>
        <dbReference type="EMBL" id="MDQ7249922.1"/>
    </source>
</evidence>
<keyword evidence="4" id="KW-1185">Reference proteome</keyword>
<proteinExistence type="predicted"/>
<dbReference type="PROSITE" id="PS51257">
    <property type="entry name" value="PROKAR_LIPOPROTEIN"/>
    <property type="match status" value="1"/>
</dbReference>
<dbReference type="Proteomes" id="UP001230156">
    <property type="component" value="Unassembled WGS sequence"/>
</dbReference>
<accession>A0ABU0YQC0</accession>
<sequence length="197" mass="21363">MKRAFSFLPVVGFVLVAACMAPSVPKEQYFRLVATPATEKLAHPLVGILEASPLGADGVTGERPLLYTANGGTKLEQRNYAYWTELPTAMIRDQLVTYLRSAGAAEQVVPSELRIGAAYRIQGEIKRLEQSAGKKSDVGILELELSVIDENTDQLILSRVYHTEQPAADHSIDAAVAALNAGLQDVLKRFAADIDAR</sequence>
<gene>
    <name evidence="3" type="ORF">Q8A70_19690</name>
</gene>
<feature type="signal peptide" evidence="1">
    <location>
        <begin position="1"/>
        <end position="21"/>
    </location>
</feature>
<dbReference type="SUPFAM" id="SSF159594">
    <property type="entry name" value="XCC0632-like"/>
    <property type="match status" value="1"/>
</dbReference>
<comment type="caution">
    <text evidence="3">The sequence shown here is derived from an EMBL/GenBank/DDBJ whole genome shotgun (WGS) entry which is preliminary data.</text>
</comment>
<feature type="chain" id="PRO_5047178867" evidence="1">
    <location>
        <begin position="22"/>
        <end position="197"/>
    </location>
</feature>
<dbReference type="InterPro" id="IPR005586">
    <property type="entry name" value="ABC_trans_aux"/>
</dbReference>
<keyword evidence="3" id="KW-0449">Lipoprotein</keyword>
<dbReference type="Gene3D" id="3.40.50.10610">
    <property type="entry name" value="ABC-type transport auxiliary lipoprotein component"/>
    <property type="match status" value="1"/>
</dbReference>
<reference evidence="4" key="1">
    <citation type="submission" date="2023-08" db="EMBL/GenBank/DDBJ databases">
        <title>Rhodospirillaceae gen. nov., a novel taxon isolated from the Yangtze River Yuezi River estuary sludge.</title>
        <authorList>
            <person name="Ruan L."/>
        </authorList>
    </citation>
    <scope>NUCLEOTIDE SEQUENCE [LARGE SCALE GENOMIC DNA]</scope>
    <source>
        <strain evidence="4">R-7</strain>
    </source>
</reference>
<evidence type="ECO:0000256" key="1">
    <source>
        <dbReference type="SAM" id="SignalP"/>
    </source>
</evidence>
<dbReference type="EMBL" id="JAUYVI010000006">
    <property type="protein sequence ID" value="MDQ7249922.1"/>
    <property type="molecule type" value="Genomic_DNA"/>
</dbReference>
<evidence type="ECO:0000259" key="2">
    <source>
        <dbReference type="Pfam" id="PF03886"/>
    </source>
</evidence>
<keyword evidence="1" id="KW-0732">Signal</keyword>
<organism evidence="3 4">
    <name type="scientific">Dongia sedimenti</name>
    <dbReference type="NCBI Taxonomy" id="3064282"/>
    <lineage>
        <taxon>Bacteria</taxon>
        <taxon>Pseudomonadati</taxon>
        <taxon>Pseudomonadota</taxon>
        <taxon>Alphaproteobacteria</taxon>
        <taxon>Rhodospirillales</taxon>
        <taxon>Dongiaceae</taxon>
        <taxon>Dongia</taxon>
    </lineage>
</organism>
<dbReference type="Pfam" id="PF03886">
    <property type="entry name" value="ABC_trans_aux"/>
    <property type="match status" value="1"/>
</dbReference>
<feature type="domain" description="ABC-type transport auxiliary lipoprotein component" evidence="2">
    <location>
        <begin position="63"/>
        <end position="188"/>
    </location>
</feature>
<evidence type="ECO:0000313" key="4">
    <source>
        <dbReference type="Proteomes" id="UP001230156"/>
    </source>
</evidence>
<protein>
    <submittedName>
        <fullName evidence="3">ABC-type transport auxiliary lipoprotein family protein</fullName>
    </submittedName>
</protein>
<dbReference type="RefSeq" id="WP_379958493.1">
    <property type="nucleotide sequence ID" value="NZ_JAUYVI010000006.1"/>
</dbReference>